<organism evidence="5 6">
    <name type="scientific">Pilimelia columellifera subsp. columellifera</name>
    <dbReference type="NCBI Taxonomy" id="706583"/>
    <lineage>
        <taxon>Bacteria</taxon>
        <taxon>Bacillati</taxon>
        <taxon>Actinomycetota</taxon>
        <taxon>Actinomycetes</taxon>
        <taxon>Micromonosporales</taxon>
        <taxon>Micromonosporaceae</taxon>
        <taxon>Pilimelia</taxon>
    </lineage>
</organism>
<keyword evidence="2" id="KW-0624">Polysaccharide degradation</keyword>
<evidence type="ECO:0000256" key="1">
    <source>
        <dbReference type="ARBA" id="ARBA00023295"/>
    </source>
</evidence>
<dbReference type="Proteomes" id="UP001499978">
    <property type="component" value="Unassembled WGS sequence"/>
</dbReference>
<dbReference type="CDD" id="cd00063">
    <property type="entry name" value="FN3"/>
    <property type="match status" value="1"/>
</dbReference>
<name>A0ABN3NLL1_9ACTN</name>
<dbReference type="EMBL" id="BAAARY010000011">
    <property type="protein sequence ID" value="GAA2525197.1"/>
    <property type="molecule type" value="Genomic_DNA"/>
</dbReference>
<comment type="caution">
    <text evidence="5">The sequence shown here is derived from an EMBL/GenBank/DDBJ whole genome shotgun (WGS) entry which is preliminary data.</text>
</comment>
<keyword evidence="1" id="KW-0378">Hydrolase</keyword>
<keyword evidence="6" id="KW-1185">Reference proteome</keyword>
<proteinExistence type="predicted"/>
<dbReference type="InterPro" id="IPR036116">
    <property type="entry name" value="FN3_sf"/>
</dbReference>
<evidence type="ECO:0000313" key="6">
    <source>
        <dbReference type="Proteomes" id="UP001499978"/>
    </source>
</evidence>
<reference evidence="5 6" key="1">
    <citation type="journal article" date="2019" name="Int. J. Syst. Evol. Microbiol.">
        <title>The Global Catalogue of Microorganisms (GCM) 10K type strain sequencing project: providing services to taxonomists for standard genome sequencing and annotation.</title>
        <authorList>
            <consortium name="The Broad Institute Genomics Platform"/>
            <consortium name="The Broad Institute Genome Sequencing Center for Infectious Disease"/>
            <person name="Wu L."/>
            <person name="Ma J."/>
        </authorList>
    </citation>
    <scope>NUCLEOTIDE SEQUENCE [LARGE SCALE GENOMIC DNA]</scope>
    <source>
        <strain evidence="5 6">JCM 3367</strain>
    </source>
</reference>
<gene>
    <name evidence="5" type="ORF">GCM10010201_24820</name>
</gene>
<feature type="chain" id="PRO_5046066405" description="Fibronectin type-III domain-containing protein" evidence="3">
    <location>
        <begin position="35"/>
        <end position="142"/>
    </location>
</feature>
<dbReference type="Pfam" id="PF00041">
    <property type="entry name" value="fn3"/>
    <property type="match status" value="1"/>
</dbReference>
<accession>A0ABN3NLL1</accession>
<dbReference type="InterPro" id="IPR013783">
    <property type="entry name" value="Ig-like_fold"/>
</dbReference>
<keyword evidence="3" id="KW-0732">Signal</keyword>
<evidence type="ECO:0000259" key="4">
    <source>
        <dbReference type="PROSITE" id="PS50853"/>
    </source>
</evidence>
<sequence length="142" mass="14829">MRNTSVTVRSLATTALALTAGLGAVTVTATPASAAVAGGMEPTPVSTPAAPYGVRTTCVWSNAVRVTWSRGWFGTAGVSGYEVGAFYTSGTLASSRTVSSWSSQADVNRLRSGTRYQFKVRAKNSAGWGAWSKSVYATTSRY</sequence>
<dbReference type="RefSeq" id="WP_344172478.1">
    <property type="nucleotide sequence ID" value="NZ_BAAARY010000011.1"/>
</dbReference>
<dbReference type="Gene3D" id="2.60.40.10">
    <property type="entry name" value="Immunoglobulins"/>
    <property type="match status" value="1"/>
</dbReference>
<evidence type="ECO:0000256" key="2">
    <source>
        <dbReference type="ARBA" id="ARBA00023326"/>
    </source>
</evidence>
<evidence type="ECO:0000256" key="3">
    <source>
        <dbReference type="SAM" id="SignalP"/>
    </source>
</evidence>
<protein>
    <recommendedName>
        <fullName evidence="4">Fibronectin type-III domain-containing protein</fullName>
    </recommendedName>
</protein>
<evidence type="ECO:0000313" key="5">
    <source>
        <dbReference type="EMBL" id="GAA2525197.1"/>
    </source>
</evidence>
<dbReference type="SUPFAM" id="SSF49265">
    <property type="entry name" value="Fibronectin type III"/>
    <property type="match status" value="1"/>
</dbReference>
<keyword evidence="1" id="KW-0326">Glycosidase</keyword>
<feature type="domain" description="Fibronectin type-III" evidence="4">
    <location>
        <begin position="50"/>
        <end position="142"/>
    </location>
</feature>
<feature type="signal peptide" evidence="3">
    <location>
        <begin position="1"/>
        <end position="34"/>
    </location>
</feature>
<dbReference type="PROSITE" id="PS50853">
    <property type="entry name" value="FN3"/>
    <property type="match status" value="1"/>
</dbReference>
<dbReference type="InterPro" id="IPR003961">
    <property type="entry name" value="FN3_dom"/>
</dbReference>
<keyword evidence="2" id="KW-0119">Carbohydrate metabolism</keyword>
<dbReference type="SMART" id="SM00060">
    <property type="entry name" value="FN3"/>
    <property type="match status" value="1"/>
</dbReference>